<gene>
    <name evidence="2" type="ORF">PHIM7_140</name>
</gene>
<accession>A0A0F6WBU5</accession>
<dbReference type="Proteomes" id="UP000221947">
    <property type="component" value="Segment"/>
</dbReference>
<evidence type="ECO:0000256" key="1">
    <source>
        <dbReference type="SAM" id="Phobius"/>
    </source>
</evidence>
<dbReference type="EMBL" id="KR052480">
    <property type="protein sequence ID" value="AKF12686.1"/>
    <property type="molecule type" value="Genomic_DNA"/>
</dbReference>
<keyword evidence="3" id="KW-1185">Reference proteome</keyword>
<proteinExistence type="predicted"/>
<dbReference type="Pfam" id="PF11750">
    <property type="entry name" value="DUF3307"/>
    <property type="match status" value="1"/>
</dbReference>
<keyword evidence="1" id="KW-0472">Membrane</keyword>
<feature type="transmembrane region" description="Helical" evidence="1">
    <location>
        <begin position="48"/>
        <end position="70"/>
    </location>
</feature>
<evidence type="ECO:0008006" key="4">
    <source>
        <dbReference type="Google" id="ProtNLM"/>
    </source>
</evidence>
<reference evidence="2 3" key="1">
    <citation type="submission" date="2015-04" db="EMBL/GenBank/DDBJ databases">
        <authorList>
            <person name="Schouten J.T."/>
            <person name="Crockett J.T."/>
            <person name="Hodson T.S."/>
            <person name="Hyde J.R."/>
            <person name="Smith T.A."/>
            <person name="Merrill B.D."/>
            <person name="Crook M.B."/>
            <person name="Griffitts J.S."/>
            <person name="Burnett S.H."/>
            <person name="Grose J.H."/>
            <person name="Breakwell D.P."/>
        </authorList>
    </citation>
    <scope>NUCLEOTIDE SEQUENCE [LARGE SCALE GENOMIC DNA]</scope>
</reference>
<protein>
    <recommendedName>
        <fullName evidence="4">DUF3307 domain-containing protein</fullName>
    </recommendedName>
</protein>
<sequence>MIMLEFASVLFILVGAHWICDYPLQGQFLAEAKINGPLRLYHLIAHSGIHGVAVFLITGNIWFGLAEWVAHTIIDGCKCRGATSFAVDQFLHILCKVMIALLFISI</sequence>
<dbReference type="InterPro" id="IPR021737">
    <property type="entry name" value="Phage_phiKZ_Orf197"/>
</dbReference>
<evidence type="ECO:0000313" key="3">
    <source>
        <dbReference type="Proteomes" id="UP000221947"/>
    </source>
</evidence>
<evidence type="ECO:0000313" key="2">
    <source>
        <dbReference type="EMBL" id="AKF12686.1"/>
    </source>
</evidence>
<name>A0A0F6WBU5_9CAUD</name>
<keyword evidence="1" id="KW-0812">Transmembrane</keyword>
<organism evidence="2 3">
    <name type="scientific">Sinorhizobium phage phiM7</name>
    <dbReference type="NCBI Taxonomy" id="1647403"/>
    <lineage>
        <taxon>Viruses</taxon>
        <taxon>Duplodnaviria</taxon>
        <taxon>Heunggongvirae</taxon>
        <taxon>Uroviricota</taxon>
        <taxon>Caudoviricetes</taxon>
        <taxon>Emdodecavirus</taxon>
        <taxon>Emdodecavirus M7</taxon>
    </lineage>
</organism>
<keyword evidence="1" id="KW-1133">Transmembrane helix</keyword>